<protein>
    <submittedName>
        <fullName evidence="1">Uncharacterized protein</fullName>
    </submittedName>
</protein>
<reference evidence="1" key="1">
    <citation type="journal article" date="2014" name="Front. Microbiol.">
        <title>High frequency of phylogenetically diverse reductive dehalogenase-homologous genes in deep subseafloor sedimentary metagenomes.</title>
        <authorList>
            <person name="Kawai M."/>
            <person name="Futagami T."/>
            <person name="Toyoda A."/>
            <person name="Takaki Y."/>
            <person name="Nishi S."/>
            <person name="Hori S."/>
            <person name="Arai W."/>
            <person name="Tsubouchi T."/>
            <person name="Morono Y."/>
            <person name="Uchiyama I."/>
            <person name="Ito T."/>
            <person name="Fujiyama A."/>
            <person name="Inagaki F."/>
            <person name="Takami H."/>
        </authorList>
    </citation>
    <scope>NUCLEOTIDE SEQUENCE</scope>
    <source>
        <strain evidence="1">Expedition CK06-06</strain>
    </source>
</reference>
<name>X1PAC9_9ZZZZ</name>
<dbReference type="EMBL" id="BARV01026000">
    <property type="protein sequence ID" value="GAI35950.1"/>
    <property type="molecule type" value="Genomic_DNA"/>
</dbReference>
<dbReference type="AlphaFoldDB" id="X1PAC9"/>
<proteinExistence type="predicted"/>
<organism evidence="1">
    <name type="scientific">marine sediment metagenome</name>
    <dbReference type="NCBI Taxonomy" id="412755"/>
    <lineage>
        <taxon>unclassified sequences</taxon>
        <taxon>metagenomes</taxon>
        <taxon>ecological metagenomes</taxon>
    </lineage>
</organism>
<feature type="non-terminal residue" evidence="1">
    <location>
        <position position="1"/>
    </location>
</feature>
<comment type="caution">
    <text evidence="1">The sequence shown here is derived from an EMBL/GenBank/DDBJ whole genome shotgun (WGS) entry which is preliminary data.</text>
</comment>
<gene>
    <name evidence="1" type="ORF">S06H3_42093</name>
</gene>
<evidence type="ECO:0000313" key="1">
    <source>
        <dbReference type="EMBL" id="GAI35950.1"/>
    </source>
</evidence>
<sequence>VLTKGGTVEGYVYDHQGKAQGNPDVSNSIIFS</sequence>
<accession>X1PAC9</accession>